<dbReference type="Pfam" id="PF02749">
    <property type="entry name" value="QRPTase_N"/>
    <property type="match status" value="1"/>
</dbReference>
<evidence type="ECO:0000259" key="15">
    <source>
        <dbReference type="Pfam" id="PF02749"/>
    </source>
</evidence>
<evidence type="ECO:0000256" key="3">
    <source>
        <dbReference type="ARBA" id="ARBA00009400"/>
    </source>
</evidence>
<evidence type="ECO:0000256" key="12">
    <source>
        <dbReference type="PIRNR" id="PIRNR006250"/>
    </source>
</evidence>
<dbReference type="RefSeq" id="WP_200795329.1">
    <property type="nucleotide sequence ID" value="NZ_CP011366.1"/>
</dbReference>
<evidence type="ECO:0000256" key="9">
    <source>
        <dbReference type="ARBA" id="ARBA00033102"/>
    </source>
</evidence>
<evidence type="ECO:0000256" key="5">
    <source>
        <dbReference type="ARBA" id="ARBA00011944"/>
    </source>
</evidence>
<keyword evidence="7 12" id="KW-0328">Glycosyltransferase</keyword>
<proteinExistence type="inferred from homology"/>
<dbReference type="SUPFAM" id="SSF51690">
    <property type="entry name" value="Nicotinate/Quinolinate PRTase C-terminal domain-like"/>
    <property type="match status" value="1"/>
</dbReference>
<evidence type="ECO:0000313" key="17">
    <source>
        <dbReference type="Proteomes" id="UP000183090"/>
    </source>
</evidence>
<evidence type="ECO:0000256" key="13">
    <source>
        <dbReference type="PIRSR" id="PIRSR006250-1"/>
    </source>
</evidence>
<dbReference type="AlphaFoldDB" id="A0AA94HFD1"/>
<accession>A0AA94HFD1</accession>
<sequence>MLNVLKIREKITNFYIEDNHYGDLASGIFDSTAKGTATLIAKSDGCFCGMPVIEEGFKIADSKVTVEMLIEEGESIKNGDEIARISGNVCSILTAERTVLNLVQRMSGIATMTKRLNDRVRHTGVTIIDTRKTTPGLGIFEKYAVSVGGGKNHRRTLNDGIMLKDNHISFMGSMTKAIDEAKNIKGPMDKIEVEVEDEMMLDEAIRNDIDIIMFDNCTPEWIKKHIEKVPESISTEASGGITEDTLLEYAETGVEYISVGALFHQQQALDFSLKVVY</sequence>
<dbReference type="PIRSF" id="PIRSF006250">
    <property type="entry name" value="NadC_ModD"/>
    <property type="match status" value="1"/>
</dbReference>
<dbReference type="InterPro" id="IPR036068">
    <property type="entry name" value="Nicotinate_pribotase-like_C"/>
</dbReference>
<feature type="binding site" evidence="13">
    <location>
        <position position="164"/>
    </location>
    <ligand>
        <name>substrate</name>
    </ligand>
</feature>
<dbReference type="GO" id="GO:0005737">
    <property type="term" value="C:cytoplasm"/>
    <property type="evidence" value="ECO:0007669"/>
    <property type="project" value="TreeGrafter"/>
</dbReference>
<comment type="subunit">
    <text evidence="4">Hexamer formed by 3 homodimers.</text>
</comment>
<name>A0AA94HFD1_9STAP</name>
<evidence type="ECO:0000259" key="14">
    <source>
        <dbReference type="Pfam" id="PF01729"/>
    </source>
</evidence>
<keyword evidence="8 12" id="KW-0808">Transferase</keyword>
<dbReference type="InterPro" id="IPR013785">
    <property type="entry name" value="Aldolase_TIM"/>
</dbReference>
<feature type="binding site" evidence="13">
    <location>
        <begin position="259"/>
        <end position="261"/>
    </location>
    <ligand>
        <name>substrate</name>
    </ligand>
</feature>
<dbReference type="FunFam" id="3.90.1170.20:FF:000001">
    <property type="entry name" value="Nicotinate-nucleotide diphosphorylase (Carboxylating)"/>
    <property type="match status" value="1"/>
</dbReference>
<dbReference type="CDD" id="cd01572">
    <property type="entry name" value="QPRTase"/>
    <property type="match status" value="1"/>
</dbReference>
<feature type="domain" description="Quinolinate phosphoribosyl transferase C-terminal" evidence="14">
    <location>
        <begin position="109"/>
        <end position="274"/>
    </location>
</feature>
<dbReference type="EMBL" id="FOTB01000003">
    <property type="protein sequence ID" value="SFK75645.1"/>
    <property type="molecule type" value="Genomic_DNA"/>
</dbReference>
<comment type="pathway">
    <text evidence="2">Cofactor biosynthesis; NAD(+) biosynthesis; nicotinate D-ribonucleotide from quinolinate: step 1/1.</text>
</comment>
<keyword evidence="6" id="KW-0662">Pyridine nucleotide biosynthesis</keyword>
<feature type="binding site" evidence="13">
    <location>
        <position position="154"/>
    </location>
    <ligand>
        <name>substrate</name>
    </ligand>
</feature>
<evidence type="ECO:0000256" key="2">
    <source>
        <dbReference type="ARBA" id="ARBA00004893"/>
    </source>
</evidence>
<evidence type="ECO:0000256" key="6">
    <source>
        <dbReference type="ARBA" id="ARBA00022642"/>
    </source>
</evidence>
<comment type="function">
    <text evidence="1">Involved in the catabolism of quinolinic acid (QA).</text>
</comment>
<dbReference type="Gene3D" id="3.90.1170.20">
    <property type="entry name" value="Quinolinate phosphoribosyl transferase, N-terminal domain"/>
    <property type="match status" value="1"/>
</dbReference>
<feature type="domain" description="Quinolinate phosphoribosyl transferase N-terminal" evidence="15">
    <location>
        <begin position="29"/>
        <end position="107"/>
    </location>
</feature>
<evidence type="ECO:0000256" key="7">
    <source>
        <dbReference type="ARBA" id="ARBA00022676"/>
    </source>
</evidence>
<reference evidence="16 17" key="1">
    <citation type="submission" date="2016-10" db="EMBL/GenBank/DDBJ databases">
        <authorList>
            <person name="Varghese N."/>
            <person name="Submissions S."/>
        </authorList>
    </citation>
    <scope>NUCLEOTIDE SEQUENCE [LARGE SCALE GENOMIC DNA]</scope>
    <source>
        <strain evidence="16 17">CGMCC 1.6501</strain>
    </source>
</reference>
<dbReference type="InterPro" id="IPR037128">
    <property type="entry name" value="Quinolinate_PRibosylTase_N_sf"/>
</dbReference>
<organism evidence="16 17">
    <name type="scientific">Salinicoccus halodurans</name>
    <dbReference type="NCBI Taxonomy" id="407035"/>
    <lineage>
        <taxon>Bacteria</taxon>
        <taxon>Bacillati</taxon>
        <taxon>Bacillota</taxon>
        <taxon>Bacilli</taxon>
        <taxon>Bacillales</taxon>
        <taxon>Staphylococcaceae</taxon>
        <taxon>Salinicoccus</taxon>
    </lineage>
</organism>
<feature type="binding site" evidence="13">
    <location>
        <position position="215"/>
    </location>
    <ligand>
        <name>substrate</name>
    </ligand>
</feature>
<dbReference type="GO" id="GO:0034213">
    <property type="term" value="P:quinolinate catabolic process"/>
    <property type="evidence" value="ECO:0007669"/>
    <property type="project" value="TreeGrafter"/>
</dbReference>
<gene>
    <name evidence="16" type="ORF">SAMN05216235_1533</name>
</gene>
<dbReference type="InterPro" id="IPR002638">
    <property type="entry name" value="Quinolinate_PRibosylTrfase_C"/>
</dbReference>
<evidence type="ECO:0000256" key="4">
    <source>
        <dbReference type="ARBA" id="ARBA00011218"/>
    </source>
</evidence>
<dbReference type="Pfam" id="PF01729">
    <property type="entry name" value="QRPTase_C"/>
    <property type="match status" value="1"/>
</dbReference>
<dbReference type="PANTHER" id="PTHR32179:SF3">
    <property type="entry name" value="NICOTINATE-NUCLEOTIDE PYROPHOSPHORYLASE [CARBOXYLATING]"/>
    <property type="match status" value="1"/>
</dbReference>
<protein>
    <recommendedName>
        <fullName evidence="11">Probable nicotinate-nucleotide pyrophosphorylase [carboxylating]</fullName>
        <ecNumber evidence="5">2.4.2.19</ecNumber>
    </recommendedName>
    <alternativeName>
        <fullName evidence="9">Quinolinate phosphoribosyltransferase [decarboxylating]</fullName>
    </alternativeName>
</protein>
<comment type="caution">
    <text evidence="16">The sequence shown here is derived from an EMBL/GenBank/DDBJ whole genome shotgun (WGS) entry which is preliminary data.</text>
</comment>
<dbReference type="FunFam" id="3.20.20.70:FF:000030">
    <property type="entry name" value="Nicotinate-nucleotide pyrophosphorylase, carboxylating"/>
    <property type="match status" value="1"/>
</dbReference>
<feature type="binding site" evidence="13">
    <location>
        <begin position="238"/>
        <end position="240"/>
    </location>
    <ligand>
        <name>substrate</name>
    </ligand>
</feature>
<dbReference type="SUPFAM" id="SSF54675">
    <property type="entry name" value="Nicotinate/Quinolinate PRTase N-terminal domain-like"/>
    <property type="match status" value="1"/>
</dbReference>
<dbReference type="InterPro" id="IPR027277">
    <property type="entry name" value="NadC/ModD"/>
</dbReference>
<dbReference type="Proteomes" id="UP000183090">
    <property type="component" value="Unassembled WGS sequence"/>
</dbReference>
<evidence type="ECO:0000256" key="11">
    <source>
        <dbReference type="ARBA" id="ARBA00069173"/>
    </source>
</evidence>
<dbReference type="InterPro" id="IPR004393">
    <property type="entry name" value="NadC"/>
</dbReference>
<comment type="catalytic activity">
    <reaction evidence="10">
        <text>nicotinate beta-D-ribonucleotide + CO2 + diphosphate = quinolinate + 5-phospho-alpha-D-ribose 1-diphosphate + 2 H(+)</text>
        <dbReference type="Rhea" id="RHEA:12733"/>
        <dbReference type="ChEBI" id="CHEBI:15378"/>
        <dbReference type="ChEBI" id="CHEBI:16526"/>
        <dbReference type="ChEBI" id="CHEBI:29959"/>
        <dbReference type="ChEBI" id="CHEBI:33019"/>
        <dbReference type="ChEBI" id="CHEBI:57502"/>
        <dbReference type="ChEBI" id="CHEBI:58017"/>
        <dbReference type="EC" id="2.4.2.19"/>
    </reaction>
</comment>
<dbReference type="PANTHER" id="PTHR32179">
    <property type="entry name" value="NICOTINATE-NUCLEOTIDE PYROPHOSPHORYLASE [CARBOXYLATING]"/>
    <property type="match status" value="1"/>
</dbReference>
<evidence type="ECO:0000256" key="8">
    <source>
        <dbReference type="ARBA" id="ARBA00022679"/>
    </source>
</evidence>
<evidence type="ECO:0000256" key="10">
    <source>
        <dbReference type="ARBA" id="ARBA00047445"/>
    </source>
</evidence>
<dbReference type="NCBIfam" id="TIGR00078">
    <property type="entry name" value="nadC"/>
    <property type="match status" value="1"/>
</dbReference>
<comment type="similarity">
    <text evidence="3 12">Belongs to the NadC/ModD family.</text>
</comment>
<feature type="binding site" evidence="13">
    <location>
        <position position="97"/>
    </location>
    <ligand>
        <name>substrate</name>
    </ligand>
</feature>
<feature type="binding site" evidence="13">
    <location>
        <begin position="130"/>
        <end position="132"/>
    </location>
    <ligand>
        <name>substrate</name>
    </ligand>
</feature>
<dbReference type="EC" id="2.4.2.19" evidence="5"/>
<dbReference type="Gene3D" id="3.20.20.70">
    <property type="entry name" value="Aldolase class I"/>
    <property type="match status" value="1"/>
</dbReference>
<evidence type="ECO:0000256" key="1">
    <source>
        <dbReference type="ARBA" id="ARBA00003237"/>
    </source>
</evidence>
<dbReference type="InterPro" id="IPR022412">
    <property type="entry name" value="Quinolinate_PRibosylTrfase_N"/>
</dbReference>
<feature type="binding site" evidence="13">
    <location>
        <position position="194"/>
    </location>
    <ligand>
        <name>substrate</name>
    </ligand>
</feature>
<dbReference type="GO" id="GO:0004514">
    <property type="term" value="F:nicotinate-nucleotide diphosphorylase (carboxylating) activity"/>
    <property type="evidence" value="ECO:0007669"/>
    <property type="project" value="UniProtKB-EC"/>
</dbReference>
<dbReference type="GO" id="GO:0009435">
    <property type="term" value="P:NAD+ biosynthetic process"/>
    <property type="evidence" value="ECO:0007669"/>
    <property type="project" value="InterPro"/>
</dbReference>
<evidence type="ECO:0000313" key="16">
    <source>
        <dbReference type="EMBL" id="SFK75645.1"/>
    </source>
</evidence>